<feature type="domain" description="TonB-dependent receptor plug" evidence="16">
    <location>
        <begin position="62"/>
        <end position="161"/>
    </location>
</feature>
<keyword evidence="6 14" id="KW-0732">Signal</keyword>
<feature type="signal peptide" evidence="14">
    <location>
        <begin position="1"/>
        <end position="20"/>
    </location>
</feature>
<feature type="chain" id="PRO_5047248416" evidence="14">
    <location>
        <begin position="21"/>
        <end position="785"/>
    </location>
</feature>
<keyword evidence="8" id="KW-0406">Ion transport</keyword>
<protein>
    <submittedName>
        <fullName evidence="17">Iron complex outermembrane receptor protein</fullName>
    </submittedName>
</protein>
<dbReference type="InterPro" id="IPR012910">
    <property type="entry name" value="Plug_dom"/>
</dbReference>
<evidence type="ECO:0000313" key="18">
    <source>
        <dbReference type="Proteomes" id="UP000533637"/>
    </source>
</evidence>
<evidence type="ECO:0000259" key="15">
    <source>
        <dbReference type="Pfam" id="PF00593"/>
    </source>
</evidence>
<evidence type="ECO:0000256" key="1">
    <source>
        <dbReference type="ARBA" id="ARBA00004571"/>
    </source>
</evidence>
<keyword evidence="10 12" id="KW-0472">Membrane</keyword>
<dbReference type="InterPro" id="IPR036942">
    <property type="entry name" value="Beta-barrel_TonB_sf"/>
</dbReference>
<evidence type="ECO:0000313" key="17">
    <source>
        <dbReference type="EMBL" id="MBB4621479.1"/>
    </source>
</evidence>
<dbReference type="EMBL" id="JACHOC010000002">
    <property type="protein sequence ID" value="MBB4621479.1"/>
    <property type="molecule type" value="Genomic_DNA"/>
</dbReference>
<evidence type="ECO:0000256" key="9">
    <source>
        <dbReference type="ARBA" id="ARBA00023077"/>
    </source>
</evidence>
<evidence type="ECO:0000256" key="7">
    <source>
        <dbReference type="ARBA" id="ARBA00023004"/>
    </source>
</evidence>
<proteinExistence type="inferred from homology"/>
<evidence type="ECO:0000259" key="16">
    <source>
        <dbReference type="Pfam" id="PF07715"/>
    </source>
</evidence>
<keyword evidence="4" id="KW-0410">Iron transport</keyword>
<keyword evidence="2 12" id="KW-0813">Transport</keyword>
<dbReference type="RefSeq" id="WP_229800946.1">
    <property type="nucleotide sequence ID" value="NZ_BMPB01000002.1"/>
</dbReference>
<organism evidence="17 18">
    <name type="scientific">Parabacteroides faecis</name>
    <dbReference type="NCBI Taxonomy" id="1217282"/>
    <lineage>
        <taxon>Bacteria</taxon>
        <taxon>Pseudomonadati</taxon>
        <taxon>Bacteroidota</taxon>
        <taxon>Bacteroidia</taxon>
        <taxon>Bacteroidales</taxon>
        <taxon>Tannerellaceae</taxon>
        <taxon>Parabacteroides</taxon>
    </lineage>
</organism>
<dbReference type="SUPFAM" id="SSF56935">
    <property type="entry name" value="Porins"/>
    <property type="match status" value="1"/>
</dbReference>
<evidence type="ECO:0000256" key="8">
    <source>
        <dbReference type="ARBA" id="ARBA00023065"/>
    </source>
</evidence>
<dbReference type="Gene3D" id="2.40.170.20">
    <property type="entry name" value="TonB-dependent receptor, beta-barrel domain"/>
    <property type="match status" value="1"/>
</dbReference>
<dbReference type="Pfam" id="PF07715">
    <property type="entry name" value="Plug"/>
    <property type="match status" value="1"/>
</dbReference>
<keyword evidence="5 12" id="KW-0812">Transmembrane</keyword>
<evidence type="ECO:0000256" key="5">
    <source>
        <dbReference type="ARBA" id="ARBA00022692"/>
    </source>
</evidence>
<evidence type="ECO:0000256" key="2">
    <source>
        <dbReference type="ARBA" id="ARBA00022448"/>
    </source>
</evidence>
<reference evidence="17 18" key="1">
    <citation type="submission" date="2020-08" db="EMBL/GenBank/DDBJ databases">
        <title>Genomic Encyclopedia of Type Strains, Phase IV (KMG-IV): sequencing the most valuable type-strain genomes for metagenomic binning, comparative biology and taxonomic classification.</title>
        <authorList>
            <person name="Goeker M."/>
        </authorList>
    </citation>
    <scope>NUCLEOTIDE SEQUENCE [LARGE SCALE GENOMIC DNA]</scope>
    <source>
        <strain evidence="17 18">DSM 102983</strain>
    </source>
</reference>
<dbReference type="PANTHER" id="PTHR32552">
    <property type="entry name" value="FERRICHROME IRON RECEPTOR-RELATED"/>
    <property type="match status" value="1"/>
</dbReference>
<gene>
    <name evidence="17" type="ORF">GGQ57_001373</name>
</gene>
<dbReference type="InterPro" id="IPR000531">
    <property type="entry name" value="Beta-barrel_TonB"/>
</dbReference>
<evidence type="ECO:0000256" key="4">
    <source>
        <dbReference type="ARBA" id="ARBA00022496"/>
    </source>
</evidence>
<dbReference type="CDD" id="cd01347">
    <property type="entry name" value="ligand_gated_channel"/>
    <property type="match status" value="1"/>
</dbReference>
<evidence type="ECO:0000256" key="13">
    <source>
        <dbReference type="RuleBase" id="RU003357"/>
    </source>
</evidence>
<comment type="similarity">
    <text evidence="12 13">Belongs to the TonB-dependent receptor family.</text>
</comment>
<comment type="caution">
    <text evidence="17">The sequence shown here is derived from an EMBL/GenBank/DDBJ whole genome shotgun (WGS) entry which is preliminary data.</text>
</comment>
<keyword evidence="11 12" id="KW-0998">Cell outer membrane</keyword>
<evidence type="ECO:0000256" key="14">
    <source>
        <dbReference type="SAM" id="SignalP"/>
    </source>
</evidence>
<keyword evidence="3 12" id="KW-1134">Transmembrane beta strand</keyword>
<dbReference type="Pfam" id="PF00593">
    <property type="entry name" value="TonB_dep_Rec_b-barrel"/>
    <property type="match status" value="1"/>
</dbReference>
<dbReference type="InterPro" id="IPR039426">
    <property type="entry name" value="TonB-dep_rcpt-like"/>
</dbReference>
<evidence type="ECO:0000256" key="3">
    <source>
        <dbReference type="ARBA" id="ARBA00022452"/>
    </source>
</evidence>
<evidence type="ECO:0000256" key="10">
    <source>
        <dbReference type="ARBA" id="ARBA00023136"/>
    </source>
</evidence>
<dbReference type="PANTHER" id="PTHR32552:SF68">
    <property type="entry name" value="FERRICHROME OUTER MEMBRANE TRANSPORTER_PHAGE RECEPTOR"/>
    <property type="match status" value="1"/>
</dbReference>
<keyword evidence="18" id="KW-1185">Reference proteome</keyword>
<accession>A0ABR6KKY7</accession>
<comment type="subcellular location">
    <subcellularLocation>
        <location evidence="1 12">Cell outer membrane</location>
        <topology evidence="1 12">Multi-pass membrane protein</topology>
    </subcellularLocation>
</comment>
<evidence type="ECO:0000256" key="6">
    <source>
        <dbReference type="ARBA" id="ARBA00022729"/>
    </source>
</evidence>
<dbReference type="Proteomes" id="UP000533637">
    <property type="component" value="Unassembled WGS sequence"/>
</dbReference>
<keyword evidence="7" id="KW-0408">Iron</keyword>
<keyword evidence="9 13" id="KW-0798">TonB box</keyword>
<dbReference type="Gene3D" id="2.170.130.10">
    <property type="entry name" value="TonB-dependent receptor, plug domain"/>
    <property type="match status" value="1"/>
</dbReference>
<name>A0ABR6KKY7_9BACT</name>
<sequence>MRKQILLLSMVIACPSFMFGQRSITDSIFTVGNVEITAKKKQATPLREQPVQLLNMDVPLKFLPITVTRLDSKTLERKHILNMEDAVRFLPGVTLSSNQLGAFQRYSIRGTSDAVFAIDGIRDERTLLNTMPFGDLSFVESIEVIKGPASILSGHSVMGGVINIITKKASADFSANASISYGSWNQKEATVGFGGKLIGPVNYRANIHYGTGDGYRDVNADRFSGLFALGAEIGKGYFEGNISFNDDHYTTEIGAAPTMPGDIFYASDDKLYLPSGALHPTADPHTVYNDFANNKMHRRNMDVRMQYTQPLTDWMKFRETLSYGHSNLDYCCVEGMSYVSSSDPIYDLYYFDRKGKKTYVNLDSLRSGDPLCFNPDNYSITNTTELTGKIETGFITNNYTLGWNYTYFDYTNYTGYNSDDVWGPGKNQILPVDNPHIVRDWWDSKVSKASIAKYITNGIYLHDVFEINDHWKGMLGGRLDIYKYKSASALIDDGRQHYEKENRTDWNKVSTAAFTYRGGIVYLPIPAVSIYASAASYFKPNKTFYDKNILYMGADGKLFNPDETGGEVFKPERGNQYEVGARYELNQLLEVNASIYYIRKHNVVKTIGKMSTEENGAAVDKNVQAQVGRADTKGFDIDLTLRPVANLQIVGGCGWSDYRLMSSFLKNIDTNADWFNFSETTGQRSTGVPRVTFYTYADYTIPKGALKDLSFHLSGTFTDRIYQNIADNSYIPSCYIVDAGIYYTIKKSINLAVNVNNLFNKEYFVKSTVLGKPCNFMATISYNFR</sequence>
<keyword evidence="17" id="KW-0675">Receptor</keyword>
<dbReference type="InterPro" id="IPR037066">
    <property type="entry name" value="Plug_dom_sf"/>
</dbReference>
<dbReference type="PROSITE" id="PS52016">
    <property type="entry name" value="TONB_DEPENDENT_REC_3"/>
    <property type="match status" value="1"/>
</dbReference>
<feature type="domain" description="TonB-dependent receptor-like beta-barrel" evidence="15">
    <location>
        <begin position="283"/>
        <end position="758"/>
    </location>
</feature>
<evidence type="ECO:0000256" key="11">
    <source>
        <dbReference type="ARBA" id="ARBA00023237"/>
    </source>
</evidence>
<evidence type="ECO:0000256" key="12">
    <source>
        <dbReference type="PROSITE-ProRule" id="PRU01360"/>
    </source>
</evidence>